<keyword evidence="6" id="KW-1185">Reference proteome</keyword>
<evidence type="ECO:0000256" key="2">
    <source>
        <dbReference type="ARBA" id="ARBA00006573"/>
    </source>
</evidence>
<comment type="similarity">
    <text evidence="2">Belongs to the SspH family.</text>
</comment>
<sequence length="64" mass="7087">MMNMQRAQEIAASPVMANVTCDGVPVYIQQVFEDNGTARIYPLNSPEQEREVSLASLTEQQTQG</sequence>
<reference evidence="5" key="1">
    <citation type="submission" date="2018-02" db="EMBL/GenBank/DDBJ databases">
        <authorList>
            <person name="Kim S.-K."/>
            <person name="Jung H.-I."/>
            <person name="Lee S.-W."/>
        </authorList>
    </citation>
    <scope>NUCLEOTIDE SEQUENCE</scope>
    <source>
        <strain evidence="5">SK3146</strain>
    </source>
</reference>
<dbReference type="HAMAP" id="MF_00667">
    <property type="entry name" value="SspH"/>
    <property type="match status" value="1"/>
</dbReference>
<evidence type="ECO:0000256" key="1">
    <source>
        <dbReference type="ARBA" id="ARBA00004288"/>
    </source>
</evidence>
<evidence type="ECO:0000256" key="3">
    <source>
        <dbReference type="ARBA" id="ARBA00022969"/>
    </source>
</evidence>
<gene>
    <name evidence="5" type="primary">sspH</name>
    <name evidence="5" type="ORF">SK3146_05130</name>
</gene>
<proteinExistence type="inferred from homology"/>
<reference evidence="5" key="2">
    <citation type="journal article" date="2021" name="J Anim Sci Technol">
        <title>Complete genome sequence of Paenibacillus konkukensis sp. nov. SK3146 as a potential probiotic strain.</title>
        <authorList>
            <person name="Jung H.I."/>
            <person name="Park S."/>
            <person name="Niu K.M."/>
            <person name="Lee S.W."/>
            <person name="Kothari D."/>
            <person name="Yi K.J."/>
            <person name="Kim S.K."/>
        </authorList>
    </citation>
    <scope>NUCLEOTIDE SEQUENCE</scope>
    <source>
        <strain evidence="5">SK3146</strain>
    </source>
</reference>
<dbReference type="NCBIfam" id="TIGR02861">
    <property type="entry name" value="SASP_H"/>
    <property type="match status" value="1"/>
</dbReference>
<dbReference type="Proteomes" id="UP001057134">
    <property type="component" value="Chromosome"/>
</dbReference>
<dbReference type="InterPro" id="IPR012610">
    <property type="entry name" value="SASP_SspH"/>
</dbReference>
<accession>A0ABY4RVJ8</accession>
<feature type="region of interest" description="Disordered" evidence="4">
    <location>
        <begin position="43"/>
        <end position="64"/>
    </location>
</feature>
<comment type="subcellular location">
    <subcellularLocation>
        <location evidence="1">Spore core</location>
    </subcellularLocation>
</comment>
<evidence type="ECO:0000256" key="4">
    <source>
        <dbReference type="SAM" id="MobiDB-lite"/>
    </source>
</evidence>
<name>A0ABY4RVJ8_9BACL</name>
<dbReference type="EMBL" id="CP027059">
    <property type="protein sequence ID" value="UQZ85840.1"/>
    <property type="molecule type" value="Genomic_DNA"/>
</dbReference>
<keyword evidence="3" id="KW-0749">Sporulation</keyword>
<protein>
    <submittedName>
        <fullName evidence="5">Small, acid-soluble spore protein H</fullName>
    </submittedName>
</protein>
<feature type="compositionally biased region" description="Polar residues" evidence="4">
    <location>
        <begin position="55"/>
        <end position="64"/>
    </location>
</feature>
<evidence type="ECO:0000313" key="6">
    <source>
        <dbReference type="Proteomes" id="UP001057134"/>
    </source>
</evidence>
<organism evidence="5 6">
    <name type="scientific">Paenibacillus konkukensis</name>
    <dbReference type="NCBI Taxonomy" id="2020716"/>
    <lineage>
        <taxon>Bacteria</taxon>
        <taxon>Bacillati</taxon>
        <taxon>Bacillota</taxon>
        <taxon>Bacilli</taxon>
        <taxon>Bacillales</taxon>
        <taxon>Paenibacillaceae</taxon>
        <taxon>Paenibacillus</taxon>
    </lineage>
</organism>
<evidence type="ECO:0000313" key="5">
    <source>
        <dbReference type="EMBL" id="UQZ85840.1"/>
    </source>
</evidence>
<dbReference type="Pfam" id="PF08141">
    <property type="entry name" value="SspH"/>
    <property type="match status" value="1"/>
</dbReference>